<sequence>MLERLDLVITVDTSIAHLAGALGKPVWILLAPNADWRWLLGREDSPRYPSARLFRRGSGEPREARGRAAGASAGRLAPHVRRDS</sequence>
<organism evidence="2 3">
    <name type="scientific">Ramlibacter terrae</name>
    <dbReference type="NCBI Taxonomy" id="2732511"/>
    <lineage>
        <taxon>Bacteria</taxon>
        <taxon>Pseudomonadati</taxon>
        <taxon>Pseudomonadota</taxon>
        <taxon>Betaproteobacteria</taxon>
        <taxon>Burkholderiales</taxon>
        <taxon>Comamonadaceae</taxon>
        <taxon>Ramlibacter</taxon>
    </lineage>
</organism>
<dbReference type="InterPro" id="IPR002201">
    <property type="entry name" value="Glyco_trans_9"/>
</dbReference>
<dbReference type="Proteomes" id="UP000500826">
    <property type="component" value="Chromosome"/>
</dbReference>
<evidence type="ECO:0000313" key="2">
    <source>
        <dbReference type="EMBL" id="QJW84859.1"/>
    </source>
</evidence>
<reference evidence="2 3" key="1">
    <citation type="submission" date="2020-05" db="EMBL/GenBank/DDBJ databases">
        <title>Ramlibacter rhizophilus sp. nov., isolated from rhizosphere soil of national flower Mugunghwa from South Korea.</title>
        <authorList>
            <person name="Zheng-Fei Y."/>
            <person name="Huan T."/>
        </authorList>
    </citation>
    <scope>NUCLEOTIDE SEQUENCE [LARGE SCALE GENOMIC DNA]</scope>
    <source>
        <strain evidence="2 3">H242</strain>
    </source>
</reference>
<dbReference type="SUPFAM" id="SSF53756">
    <property type="entry name" value="UDP-Glycosyltransferase/glycogen phosphorylase"/>
    <property type="match status" value="1"/>
</dbReference>
<reference evidence="2 3" key="2">
    <citation type="submission" date="2020-05" db="EMBL/GenBank/DDBJ databases">
        <authorList>
            <person name="Khan S.A."/>
            <person name="Jeon C.O."/>
            <person name="Chun B.H."/>
        </authorList>
    </citation>
    <scope>NUCLEOTIDE SEQUENCE [LARGE SCALE GENOMIC DNA]</scope>
    <source>
        <strain evidence="2 3">H242</strain>
    </source>
</reference>
<protein>
    <recommendedName>
        <fullName evidence="4">Glycosyltransferase family 9 protein</fullName>
    </recommendedName>
</protein>
<evidence type="ECO:0000256" key="1">
    <source>
        <dbReference type="SAM" id="MobiDB-lite"/>
    </source>
</evidence>
<gene>
    <name evidence="2" type="ORF">HK414_18460</name>
</gene>
<keyword evidence="3" id="KW-1185">Reference proteome</keyword>
<dbReference type="EMBL" id="CP053418">
    <property type="protein sequence ID" value="QJW84859.1"/>
    <property type="molecule type" value="Genomic_DNA"/>
</dbReference>
<evidence type="ECO:0008006" key="4">
    <source>
        <dbReference type="Google" id="ProtNLM"/>
    </source>
</evidence>
<accession>A0ABX6P5W1</accession>
<feature type="region of interest" description="Disordered" evidence="1">
    <location>
        <begin position="48"/>
        <end position="84"/>
    </location>
</feature>
<name>A0ABX6P5W1_9BURK</name>
<dbReference type="Gene3D" id="3.40.50.2000">
    <property type="entry name" value="Glycogen Phosphorylase B"/>
    <property type="match status" value="1"/>
</dbReference>
<evidence type="ECO:0000313" key="3">
    <source>
        <dbReference type="Proteomes" id="UP000500826"/>
    </source>
</evidence>
<proteinExistence type="predicted"/>
<dbReference type="Pfam" id="PF01075">
    <property type="entry name" value="Glyco_transf_9"/>
    <property type="match status" value="1"/>
</dbReference>
<feature type="compositionally biased region" description="Basic and acidic residues" evidence="1">
    <location>
        <begin position="57"/>
        <end position="66"/>
    </location>
</feature>
<feature type="compositionally biased region" description="Low complexity" evidence="1">
    <location>
        <begin position="67"/>
        <end position="77"/>
    </location>
</feature>